<dbReference type="Pfam" id="PF07690">
    <property type="entry name" value="MFS_1"/>
    <property type="match status" value="1"/>
</dbReference>
<protein>
    <submittedName>
        <fullName evidence="6">Major Facilitator Superfamily protein</fullName>
    </submittedName>
</protein>
<comment type="subcellular location">
    <subcellularLocation>
        <location evidence="1">Cell inner membrane</location>
        <topology evidence="1">Multi-pass membrane protein</topology>
    </subcellularLocation>
</comment>
<dbReference type="AlphaFoldDB" id="A0A222VK16"/>
<evidence type="ECO:0000256" key="4">
    <source>
        <dbReference type="ARBA" id="ARBA00022989"/>
    </source>
</evidence>
<dbReference type="CDD" id="cd17321">
    <property type="entry name" value="MFS_MMR_MDR_like"/>
    <property type="match status" value="1"/>
</dbReference>
<keyword evidence="3" id="KW-0812">Transmembrane</keyword>
<dbReference type="Gene3D" id="1.20.1250.20">
    <property type="entry name" value="MFS general substrate transporter like domains"/>
    <property type="match status" value="1"/>
</dbReference>
<dbReference type="PROSITE" id="PS50850">
    <property type="entry name" value="MFS"/>
    <property type="match status" value="1"/>
</dbReference>
<dbReference type="GO" id="GO:0005886">
    <property type="term" value="C:plasma membrane"/>
    <property type="evidence" value="ECO:0007669"/>
    <property type="project" value="UniProtKB-SubCell"/>
</dbReference>
<keyword evidence="5" id="KW-0472">Membrane</keyword>
<evidence type="ECO:0000313" key="6">
    <source>
        <dbReference type="EMBL" id="SDD93365.1"/>
    </source>
</evidence>
<evidence type="ECO:0000256" key="1">
    <source>
        <dbReference type="ARBA" id="ARBA00004429"/>
    </source>
</evidence>
<evidence type="ECO:0000256" key="3">
    <source>
        <dbReference type="ARBA" id="ARBA00022692"/>
    </source>
</evidence>
<dbReference type="RefSeq" id="WP_091810554.1">
    <property type="nucleotide sequence ID" value="NZ_CP016353.1"/>
</dbReference>
<sequence length="505" mass="52118">MSTTDTTRGGRSVAIGAGGIAVLLGALDTYVVIGLLRQIIEDLMIPVNRLEQVTPIVTGYLLGYVAAMPLLGQASDRFGRKSLLQVCLGVFVAGSVLTALAGSVPLLVAGRVVLGIAGGALLPVTMALAADLWTERRRATVLGMVGGAQELGSVLGPVYGIALAAIAGWRSVFWINVPLALAAMVAIHFTIPGGRPQRRAKVDLVGGGLLAAALGLLVVGLYNPDPRNQVLPSWGLPLLIAAAVALVLFLLWEARAKTKLLDPANVAMRPFLAALGTSIAAGAALMVTLVDVDLFAQTLLGRDDEGSVLLLLRFLVALPVGAVIGGMLAARFGERWVSAGGMLLAAAGFLLMSAWPADVLSQPHDLGLLTLPRLDTDLIIVGLGLGLVIAPLSAAVLRVVPPGQHGVASAGVVVARMTGMLVGIAALSAWGLHRFHSMTASLDVPIRVLFPTEADYEAAMSSYVGGVKNALLTQYTEIFAITAVICVAGAAIALLIGPRRAVKLD</sequence>
<dbReference type="PANTHER" id="PTHR23501:SF191">
    <property type="entry name" value="VACUOLAR BASIC AMINO ACID TRANSPORTER 4"/>
    <property type="match status" value="1"/>
</dbReference>
<name>A0A222VK16_9PSEU</name>
<dbReference type="Proteomes" id="UP000199494">
    <property type="component" value="Unassembled WGS sequence"/>
</dbReference>
<accession>A0A222VK16</accession>
<dbReference type="PANTHER" id="PTHR23501">
    <property type="entry name" value="MAJOR FACILITATOR SUPERFAMILY"/>
    <property type="match status" value="1"/>
</dbReference>
<keyword evidence="7" id="KW-1185">Reference proteome</keyword>
<keyword evidence="2" id="KW-0813">Transport</keyword>
<dbReference type="Gene3D" id="1.20.1720.10">
    <property type="entry name" value="Multidrug resistance protein D"/>
    <property type="match status" value="1"/>
</dbReference>
<dbReference type="InterPro" id="IPR036259">
    <property type="entry name" value="MFS_trans_sf"/>
</dbReference>
<dbReference type="STRING" id="530584.SAMN05421630_114188"/>
<reference evidence="6 7" key="1">
    <citation type="submission" date="2016-10" db="EMBL/GenBank/DDBJ databases">
        <authorList>
            <person name="de Groot N.N."/>
        </authorList>
    </citation>
    <scope>NUCLEOTIDE SEQUENCE [LARGE SCALE GENOMIC DNA]</scope>
    <source>
        <strain evidence="6 7">CGMCC 4.5506</strain>
    </source>
</reference>
<evidence type="ECO:0000256" key="2">
    <source>
        <dbReference type="ARBA" id="ARBA00022448"/>
    </source>
</evidence>
<dbReference type="OrthoDB" id="3453194at2"/>
<organism evidence="6 7">
    <name type="scientific">Prauserella marina</name>
    <dbReference type="NCBI Taxonomy" id="530584"/>
    <lineage>
        <taxon>Bacteria</taxon>
        <taxon>Bacillati</taxon>
        <taxon>Actinomycetota</taxon>
        <taxon>Actinomycetes</taxon>
        <taxon>Pseudonocardiales</taxon>
        <taxon>Pseudonocardiaceae</taxon>
        <taxon>Prauserella</taxon>
    </lineage>
</organism>
<dbReference type="KEGG" id="pmad:BAY61_03575"/>
<evidence type="ECO:0000313" key="7">
    <source>
        <dbReference type="Proteomes" id="UP000199494"/>
    </source>
</evidence>
<dbReference type="EMBL" id="FMZE01000014">
    <property type="protein sequence ID" value="SDD93365.1"/>
    <property type="molecule type" value="Genomic_DNA"/>
</dbReference>
<dbReference type="GO" id="GO:0022857">
    <property type="term" value="F:transmembrane transporter activity"/>
    <property type="evidence" value="ECO:0007669"/>
    <property type="project" value="InterPro"/>
</dbReference>
<dbReference type="InterPro" id="IPR020846">
    <property type="entry name" value="MFS_dom"/>
</dbReference>
<dbReference type="SUPFAM" id="SSF103473">
    <property type="entry name" value="MFS general substrate transporter"/>
    <property type="match status" value="1"/>
</dbReference>
<dbReference type="InterPro" id="IPR011701">
    <property type="entry name" value="MFS"/>
</dbReference>
<keyword evidence="4" id="KW-1133">Transmembrane helix</keyword>
<gene>
    <name evidence="6" type="ORF">SAMN05421630_114188</name>
</gene>
<proteinExistence type="predicted"/>
<evidence type="ECO:0000256" key="5">
    <source>
        <dbReference type="ARBA" id="ARBA00023136"/>
    </source>
</evidence>